<keyword evidence="6" id="KW-1185">Reference proteome</keyword>
<dbReference type="PANTHER" id="PTHR33359:SF1">
    <property type="entry name" value="MOLYBDOPTERIN SYNTHASE SULFUR CARRIER SUBUNIT"/>
    <property type="match status" value="1"/>
</dbReference>
<dbReference type="InterPro" id="IPR003749">
    <property type="entry name" value="ThiS/MoaD-like"/>
</dbReference>
<evidence type="ECO:0000313" key="6">
    <source>
        <dbReference type="Proteomes" id="UP000243650"/>
    </source>
</evidence>
<dbReference type="EMBL" id="PVNS01000023">
    <property type="protein sequence ID" value="PRO64218.1"/>
    <property type="molecule type" value="Genomic_DNA"/>
</dbReference>
<comment type="similarity">
    <text evidence="2">Belongs to the MoaD family.</text>
</comment>
<feature type="compositionally biased region" description="Basic and acidic residues" evidence="4">
    <location>
        <begin position="1"/>
        <end position="13"/>
    </location>
</feature>
<feature type="region of interest" description="Disordered" evidence="4">
    <location>
        <begin position="1"/>
        <end position="25"/>
    </location>
</feature>
<evidence type="ECO:0000256" key="3">
    <source>
        <dbReference type="ARBA" id="ARBA00024247"/>
    </source>
</evidence>
<proteinExistence type="inferred from homology"/>
<dbReference type="AlphaFoldDB" id="A0A2P6MD60"/>
<keyword evidence="1" id="KW-0547">Nucleotide-binding</keyword>
<dbReference type="NCBIfam" id="TIGR01682">
    <property type="entry name" value="moaD"/>
    <property type="match status" value="1"/>
</dbReference>
<dbReference type="GO" id="GO:0000166">
    <property type="term" value="F:nucleotide binding"/>
    <property type="evidence" value="ECO:0007669"/>
    <property type="project" value="UniProtKB-KW"/>
</dbReference>
<dbReference type="PANTHER" id="PTHR33359">
    <property type="entry name" value="MOLYBDOPTERIN SYNTHASE SULFUR CARRIER SUBUNIT"/>
    <property type="match status" value="1"/>
</dbReference>
<dbReference type="InterPro" id="IPR012675">
    <property type="entry name" value="Beta-grasp_dom_sf"/>
</dbReference>
<dbReference type="InterPro" id="IPR044672">
    <property type="entry name" value="MOCS2A"/>
</dbReference>
<evidence type="ECO:0000256" key="4">
    <source>
        <dbReference type="SAM" id="MobiDB-lite"/>
    </source>
</evidence>
<evidence type="ECO:0000256" key="1">
    <source>
        <dbReference type="ARBA" id="ARBA00022741"/>
    </source>
</evidence>
<reference evidence="5 6" key="1">
    <citation type="submission" date="2018-03" db="EMBL/GenBank/DDBJ databases">
        <title>Bacillus urumqiensis sp. nov., a moderately haloalkaliphilic bacterium isolated from a salt lake.</title>
        <authorList>
            <person name="Zhao B."/>
            <person name="Liao Z."/>
        </authorList>
    </citation>
    <scope>NUCLEOTIDE SEQUENCE [LARGE SCALE GENOMIC DNA]</scope>
    <source>
        <strain evidence="5 6">BZ-SZ-XJ18</strain>
    </source>
</reference>
<dbReference type="GO" id="GO:1990133">
    <property type="term" value="C:molybdopterin adenylyltransferase complex"/>
    <property type="evidence" value="ECO:0007669"/>
    <property type="project" value="TreeGrafter"/>
</dbReference>
<protein>
    <recommendedName>
        <fullName evidence="3">Molybdopterin synthase sulfur carrier subunit</fullName>
    </recommendedName>
</protein>
<dbReference type="CDD" id="cd00754">
    <property type="entry name" value="Ubl_MoaD"/>
    <property type="match status" value="1"/>
</dbReference>
<gene>
    <name evidence="5" type="primary">moaD</name>
    <name evidence="5" type="ORF">C6I21_15930</name>
</gene>
<dbReference type="UniPathway" id="UPA00344"/>
<evidence type="ECO:0000313" key="5">
    <source>
        <dbReference type="EMBL" id="PRO64218.1"/>
    </source>
</evidence>
<dbReference type="OrthoDB" id="9801945at2"/>
<evidence type="ECO:0000256" key="2">
    <source>
        <dbReference type="ARBA" id="ARBA00024200"/>
    </source>
</evidence>
<dbReference type="Proteomes" id="UP000243650">
    <property type="component" value="Unassembled WGS sequence"/>
</dbReference>
<sequence length="106" mass="11633">MGRWDGLDRRSTGEESISPGRTGKRGAGRMKILFFAGLKDQTGTEEVVWEKDEATVGEVREYVLSLFPHAYTVKQAMAAVNEEFVQETDTVHADDTVAFLPPVSGG</sequence>
<organism evidence="5 6">
    <name type="scientific">Alkalicoccus urumqiensis</name>
    <name type="common">Bacillus urumqiensis</name>
    <dbReference type="NCBI Taxonomy" id="1548213"/>
    <lineage>
        <taxon>Bacteria</taxon>
        <taxon>Bacillati</taxon>
        <taxon>Bacillota</taxon>
        <taxon>Bacilli</taxon>
        <taxon>Bacillales</taxon>
        <taxon>Bacillaceae</taxon>
        <taxon>Alkalicoccus</taxon>
    </lineage>
</organism>
<dbReference type="InterPro" id="IPR016155">
    <property type="entry name" value="Mopterin_synth/thiamin_S_b"/>
</dbReference>
<dbReference type="SUPFAM" id="SSF54285">
    <property type="entry name" value="MoaD/ThiS"/>
    <property type="match status" value="1"/>
</dbReference>
<dbReference type="GO" id="GO:0006777">
    <property type="term" value="P:Mo-molybdopterin cofactor biosynthetic process"/>
    <property type="evidence" value="ECO:0007669"/>
    <property type="project" value="InterPro"/>
</dbReference>
<name>A0A2P6MD60_ALKUR</name>
<comment type="caution">
    <text evidence="5">The sequence shown here is derived from an EMBL/GenBank/DDBJ whole genome shotgun (WGS) entry which is preliminary data.</text>
</comment>
<accession>A0A2P6MD60</accession>
<dbReference type="Pfam" id="PF02597">
    <property type="entry name" value="ThiS"/>
    <property type="match status" value="1"/>
</dbReference>
<dbReference type="Gene3D" id="3.10.20.30">
    <property type="match status" value="1"/>
</dbReference>